<evidence type="ECO:0000256" key="2">
    <source>
        <dbReference type="ARBA" id="ARBA00006217"/>
    </source>
</evidence>
<dbReference type="InterPro" id="IPR001765">
    <property type="entry name" value="Carbonic_anhydrase"/>
</dbReference>
<dbReference type="PANTHER" id="PTHR43175">
    <property type="entry name" value="CARBONIC ANHYDRASE"/>
    <property type="match status" value="1"/>
</dbReference>
<reference evidence="7" key="1">
    <citation type="submission" date="2024-06" db="EMBL/GenBank/DDBJ databases">
        <title>Multi-omics analyses provide insights into the biosynthesis of the anticancer antibiotic pleurotin in Hohenbuehelia grisea.</title>
        <authorList>
            <person name="Weaver J.A."/>
            <person name="Alberti F."/>
        </authorList>
    </citation>
    <scope>NUCLEOTIDE SEQUENCE [LARGE SCALE GENOMIC DNA]</scope>
    <source>
        <strain evidence="7">T-177</strain>
    </source>
</reference>
<dbReference type="Proteomes" id="UP001556367">
    <property type="component" value="Unassembled WGS sequence"/>
</dbReference>
<organism evidence="6 7">
    <name type="scientific">Hohenbuehelia grisea</name>
    <dbReference type="NCBI Taxonomy" id="104357"/>
    <lineage>
        <taxon>Eukaryota</taxon>
        <taxon>Fungi</taxon>
        <taxon>Dikarya</taxon>
        <taxon>Basidiomycota</taxon>
        <taxon>Agaricomycotina</taxon>
        <taxon>Agaricomycetes</taxon>
        <taxon>Agaricomycetidae</taxon>
        <taxon>Agaricales</taxon>
        <taxon>Pleurotineae</taxon>
        <taxon>Pleurotaceae</taxon>
        <taxon>Hohenbuehelia</taxon>
    </lineage>
</organism>
<evidence type="ECO:0000313" key="7">
    <source>
        <dbReference type="Proteomes" id="UP001556367"/>
    </source>
</evidence>
<dbReference type="Pfam" id="PF00484">
    <property type="entry name" value="Pro_CA"/>
    <property type="match status" value="1"/>
</dbReference>
<accession>A0ABR3IWZ4</accession>
<keyword evidence="4 5" id="KW-0862">Zinc</keyword>
<keyword evidence="3" id="KW-0479">Metal-binding</keyword>
<protein>
    <recommendedName>
        <fullName evidence="5">Carbonic anhydrase</fullName>
        <ecNumber evidence="5">4.2.1.1</ecNumber>
    </recommendedName>
    <alternativeName>
        <fullName evidence="5">Carbonate dehydratase</fullName>
    </alternativeName>
</protein>
<dbReference type="InterPro" id="IPR036874">
    <property type="entry name" value="Carbonic_anhydrase_sf"/>
</dbReference>
<evidence type="ECO:0000256" key="1">
    <source>
        <dbReference type="ARBA" id="ARBA00001947"/>
    </source>
</evidence>
<name>A0ABR3IWZ4_9AGAR</name>
<keyword evidence="5" id="KW-0456">Lyase</keyword>
<comment type="catalytic activity">
    <reaction evidence="5">
        <text>hydrogencarbonate + H(+) = CO2 + H2O</text>
        <dbReference type="Rhea" id="RHEA:10748"/>
        <dbReference type="ChEBI" id="CHEBI:15377"/>
        <dbReference type="ChEBI" id="CHEBI:15378"/>
        <dbReference type="ChEBI" id="CHEBI:16526"/>
        <dbReference type="ChEBI" id="CHEBI:17544"/>
        <dbReference type="EC" id="4.2.1.1"/>
    </reaction>
</comment>
<keyword evidence="7" id="KW-1185">Reference proteome</keyword>
<sequence length="179" mass="19274">MATTPPAYLDFIAANNDYVANRPVHHAGLSNLPSKRLTIVTCMDTRIDPHKQLGIRLGEAHILRNAGGAITADVIRSIHLSQTALGTREVAVFHHTYCGALPGTASASDTDAEKDADGNLLPSVYGDERAFCQFDQVEGSVKKSLHVLRTQGKLEPGTILTGWVYDVISGRITKVEGPE</sequence>
<gene>
    <name evidence="6" type="ORF">HGRIS_013814</name>
</gene>
<dbReference type="EMBL" id="JASNQZ010000015">
    <property type="protein sequence ID" value="KAL0947730.1"/>
    <property type="molecule type" value="Genomic_DNA"/>
</dbReference>
<evidence type="ECO:0000256" key="3">
    <source>
        <dbReference type="ARBA" id="ARBA00022723"/>
    </source>
</evidence>
<comment type="caution">
    <text evidence="6">The sequence shown here is derived from an EMBL/GenBank/DDBJ whole genome shotgun (WGS) entry which is preliminary data.</text>
</comment>
<proteinExistence type="inferred from homology"/>
<comment type="function">
    <text evidence="5">Reversible hydration of carbon dioxide.</text>
</comment>
<comment type="cofactor">
    <cofactor evidence="1">
        <name>Zn(2+)</name>
        <dbReference type="ChEBI" id="CHEBI:29105"/>
    </cofactor>
</comment>
<dbReference type="SMART" id="SM00947">
    <property type="entry name" value="Pro_CA"/>
    <property type="match status" value="1"/>
</dbReference>
<dbReference type="EC" id="4.2.1.1" evidence="5"/>
<comment type="similarity">
    <text evidence="2 5">Belongs to the beta-class carbonic anhydrase family.</text>
</comment>
<dbReference type="PANTHER" id="PTHR43175:SF3">
    <property type="entry name" value="CARBON DISULFIDE HYDROLASE"/>
    <property type="match status" value="1"/>
</dbReference>
<evidence type="ECO:0000256" key="4">
    <source>
        <dbReference type="ARBA" id="ARBA00022833"/>
    </source>
</evidence>
<dbReference type="SUPFAM" id="SSF53056">
    <property type="entry name" value="beta-carbonic anhydrase, cab"/>
    <property type="match status" value="1"/>
</dbReference>
<dbReference type="CDD" id="cd03379">
    <property type="entry name" value="beta_CA_cladeD"/>
    <property type="match status" value="1"/>
</dbReference>
<evidence type="ECO:0000256" key="5">
    <source>
        <dbReference type="RuleBase" id="RU003956"/>
    </source>
</evidence>
<evidence type="ECO:0000313" key="6">
    <source>
        <dbReference type="EMBL" id="KAL0947730.1"/>
    </source>
</evidence>
<dbReference type="Gene3D" id="3.40.1050.10">
    <property type="entry name" value="Carbonic anhydrase"/>
    <property type="match status" value="1"/>
</dbReference>